<dbReference type="OrthoDB" id="59344at2157"/>
<accession>A0A8J8B4W0</accession>
<dbReference type="RefSeq" id="WP_211530049.1">
    <property type="nucleotide sequence ID" value="NZ_JWHL01000002.1"/>
</dbReference>
<dbReference type="Gene3D" id="3.20.20.150">
    <property type="entry name" value="Divalent-metal-dependent TIM barrel enzymes"/>
    <property type="match status" value="1"/>
</dbReference>
<protein>
    <recommendedName>
        <fullName evidence="1">Xylose isomerase-like TIM barrel domain-containing protein</fullName>
    </recommendedName>
</protein>
<evidence type="ECO:0000313" key="2">
    <source>
        <dbReference type="EMBL" id="MBR1368439.1"/>
    </source>
</evidence>
<feature type="domain" description="Xylose isomerase-like TIM barrel" evidence="1">
    <location>
        <begin position="45"/>
        <end position="224"/>
    </location>
</feature>
<dbReference type="EMBL" id="JWHL01000002">
    <property type="protein sequence ID" value="MBR1368439.1"/>
    <property type="molecule type" value="Genomic_DNA"/>
</dbReference>
<name>A0A8J8B4W0_9EURY</name>
<comment type="caution">
    <text evidence="2">The sequence shown here is derived from an EMBL/GenBank/DDBJ whole genome shotgun (WGS) entry which is preliminary data.</text>
</comment>
<evidence type="ECO:0000313" key="3">
    <source>
        <dbReference type="Proteomes" id="UP000730161"/>
    </source>
</evidence>
<dbReference type="InterPro" id="IPR050312">
    <property type="entry name" value="IolE/XylAMocC-like"/>
</dbReference>
<dbReference type="PANTHER" id="PTHR12110">
    <property type="entry name" value="HYDROXYPYRUVATE ISOMERASE"/>
    <property type="match status" value="1"/>
</dbReference>
<dbReference type="Proteomes" id="UP000730161">
    <property type="component" value="Unassembled WGS sequence"/>
</dbReference>
<dbReference type="InterPro" id="IPR013022">
    <property type="entry name" value="Xyl_isomerase-like_TIM-brl"/>
</dbReference>
<dbReference type="SUPFAM" id="SSF51658">
    <property type="entry name" value="Xylose isomerase-like"/>
    <property type="match status" value="1"/>
</dbReference>
<reference evidence="2" key="1">
    <citation type="submission" date="2014-12" db="EMBL/GenBank/DDBJ databases">
        <authorList>
            <person name="Huang H.-H."/>
            <person name="Chen S.-C."/>
            <person name="Lai M.-C."/>
        </authorList>
    </citation>
    <scope>NUCLEOTIDE SEQUENCE</scope>
    <source>
        <strain evidence="2">K1F9705b</strain>
    </source>
</reference>
<evidence type="ECO:0000259" key="1">
    <source>
        <dbReference type="Pfam" id="PF01261"/>
    </source>
</evidence>
<proteinExistence type="predicted"/>
<organism evidence="2 3">
    <name type="scientific">Methanocalculus chunghsingensis</name>
    <dbReference type="NCBI Taxonomy" id="156457"/>
    <lineage>
        <taxon>Archaea</taxon>
        <taxon>Methanobacteriati</taxon>
        <taxon>Methanobacteriota</taxon>
        <taxon>Stenosarchaea group</taxon>
        <taxon>Methanomicrobia</taxon>
        <taxon>Methanomicrobiales</taxon>
        <taxon>Methanocalculaceae</taxon>
        <taxon>Methanocalculus</taxon>
    </lineage>
</organism>
<sequence>MTGSSTYCLIDHPLDEALTLLSDYTSRVEILSDGLHSLFYHEEVCYSYDLKYSVHAPCGDINPASVNERMRRASIEALSDLSLIADRIGADRLVVHPGHLVESGMRDAAEAALDRSLVDLAAVQEERVVRFALENMGSWDPYLFKTPDFAGRITGLGLGITLDLGHAHLNGLAEAFLETDGIIHLHLHDNCGVFDSHDAIGNGTIPYPDLMQTFPDDATAVIETQRMDQFIQSLHYLDGLS</sequence>
<dbReference type="Pfam" id="PF01261">
    <property type="entry name" value="AP_endonuc_2"/>
    <property type="match status" value="1"/>
</dbReference>
<dbReference type="PANTHER" id="PTHR12110:SF21">
    <property type="entry name" value="XYLOSE ISOMERASE-LIKE TIM BARREL DOMAIN-CONTAINING PROTEIN"/>
    <property type="match status" value="1"/>
</dbReference>
<gene>
    <name evidence="2" type="ORF">RJ53_02545</name>
</gene>
<dbReference type="InterPro" id="IPR036237">
    <property type="entry name" value="Xyl_isomerase-like_sf"/>
</dbReference>
<keyword evidence="3" id="KW-1185">Reference proteome</keyword>
<dbReference type="AlphaFoldDB" id="A0A8J8B4W0"/>